<dbReference type="Proteomes" id="UP000010931">
    <property type="component" value="Unassembled WGS sequence"/>
</dbReference>
<protein>
    <submittedName>
        <fullName evidence="1">Uncharacterized protein</fullName>
    </submittedName>
</protein>
<evidence type="ECO:0000313" key="1">
    <source>
        <dbReference type="EMBL" id="ELP61625.1"/>
    </source>
</evidence>
<organism evidence="1 2">
    <name type="scientific">Streptomyces turgidiscabies (strain Car8)</name>
    <dbReference type="NCBI Taxonomy" id="698760"/>
    <lineage>
        <taxon>Bacteria</taxon>
        <taxon>Bacillati</taxon>
        <taxon>Actinomycetota</taxon>
        <taxon>Actinomycetes</taxon>
        <taxon>Kitasatosporales</taxon>
        <taxon>Streptomycetaceae</taxon>
        <taxon>Streptomyces</taxon>
    </lineage>
</organism>
<proteinExistence type="predicted"/>
<dbReference type="PATRIC" id="fig|698760.3.peg.9434"/>
<sequence length="76" mass="8311">MKTPATASPPPFPHVALLRPHQQMAIDRALCARPLEAGGLLQWDGQRTPFYACEPCPDRLKAQALGSFTGWRPATV</sequence>
<dbReference type="AlphaFoldDB" id="L7ETA9"/>
<keyword evidence="2" id="KW-1185">Reference proteome</keyword>
<dbReference type="GeneID" id="97406130"/>
<dbReference type="RefSeq" id="WP_006383512.1">
    <property type="nucleotide sequence ID" value="NZ_AEJB01000670.1"/>
</dbReference>
<dbReference type="STRING" id="85558.T45_06654"/>
<gene>
    <name evidence="1" type="ORF">STRTUCAR8_04712</name>
</gene>
<comment type="caution">
    <text evidence="1">The sequence shown here is derived from an EMBL/GenBank/DDBJ whole genome shotgun (WGS) entry which is preliminary data.</text>
</comment>
<accession>L7ETA9</accession>
<dbReference type="EMBL" id="AEJB01000670">
    <property type="protein sequence ID" value="ELP61625.1"/>
    <property type="molecule type" value="Genomic_DNA"/>
</dbReference>
<evidence type="ECO:0000313" key="2">
    <source>
        <dbReference type="Proteomes" id="UP000010931"/>
    </source>
</evidence>
<reference evidence="1 2" key="1">
    <citation type="journal article" date="2011" name="Plasmid">
        <title>Streptomyces turgidiscabies Car8 contains a modular pathogenicity island that shares virulence genes with other actinobacterial plant pathogens.</title>
        <authorList>
            <person name="Huguet-Tapia J.C."/>
            <person name="Badger J.H."/>
            <person name="Loria R."/>
            <person name="Pettis G.S."/>
        </authorList>
    </citation>
    <scope>NUCLEOTIDE SEQUENCE [LARGE SCALE GENOMIC DNA]</scope>
    <source>
        <strain evidence="1 2">Car8</strain>
    </source>
</reference>
<name>L7ETA9_STRT8</name>